<dbReference type="Proteomes" id="UP000048289">
    <property type="component" value="Unassembled WGS sequence"/>
</dbReference>
<evidence type="ECO:0000313" key="2">
    <source>
        <dbReference type="EMBL" id="CFE44068.1"/>
    </source>
</evidence>
<feature type="region of interest" description="Disordered" evidence="1">
    <location>
        <begin position="15"/>
        <end position="92"/>
    </location>
</feature>
<feature type="compositionally biased region" description="Low complexity" evidence="1">
    <location>
        <begin position="15"/>
        <end position="24"/>
    </location>
</feature>
<proteinExistence type="predicted"/>
<evidence type="ECO:0000256" key="1">
    <source>
        <dbReference type="SAM" id="MobiDB-lite"/>
    </source>
</evidence>
<protein>
    <submittedName>
        <fullName evidence="2">Uncharacterized protein</fullName>
    </submittedName>
</protein>
<sequence>MPPNVLMAMVTTTVSTASTATTATQRPTEPMLRSRSVSSKSWRGSGSVRGPLRLPAADDSSEVRSASVSTLGASGGSPLCTRTRSARISAAV</sequence>
<feature type="compositionally biased region" description="Low complexity" evidence="1">
    <location>
        <begin position="33"/>
        <end position="50"/>
    </location>
</feature>
<organism evidence="2 3">
    <name type="scientific">Mycobacterium tuberculosis</name>
    <dbReference type="NCBI Taxonomy" id="1773"/>
    <lineage>
        <taxon>Bacteria</taxon>
        <taxon>Bacillati</taxon>
        <taxon>Actinomycetota</taxon>
        <taxon>Actinomycetes</taxon>
        <taxon>Mycobacteriales</taxon>
        <taxon>Mycobacteriaceae</taxon>
        <taxon>Mycobacterium</taxon>
        <taxon>Mycobacterium tuberculosis complex</taxon>
    </lineage>
</organism>
<dbReference type="EMBL" id="CFOE01000632">
    <property type="protein sequence ID" value="CFE44068.1"/>
    <property type="molecule type" value="Genomic_DNA"/>
</dbReference>
<reference evidence="2 3" key="1">
    <citation type="submission" date="2015-03" db="EMBL/GenBank/DDBJ databases">
        <authorList>
            <consortium name="Pathogen Informatics"/>
        </authorList>
    </citation>
    <scope>NUCLEOTIDE SEQUENCE [LARGE SCALE GENOMIC DNA]</scope>
    <source>
        <strain evidence="2 3">G09901357</strain>
    </source>
</reference>
<feature type="compositionally biased region" description="Polar residues" evidence="1">
    <location>
        <begin position="63"/>
        <end position="72"/>
    </location>
</feature>
<accession>A0A654TDL3</accession>
<evidence type="ECO:0000313" key="3">
    <source>
        <dbReference type="Proteomes" id="UP000048289"/>
    </source>
</evidence>
<dbReference type="AlphaFoldDB" id="A0A654TDL3"/>
<gene>
    <name evidence="2" type="ORF">ERS007681_03550</name>
</gene>
<name>A0A654TDL3_MYCTX</name>